<dbReference type="AlphaFoldDB" id="A0A6A4G231"/>
<feature type="compositionally biased region" description="Polar residues" evidence="2">
    <location>
        <begin position="518"/>
        <end position="528"/>
    </location>
</feature>
<dbReference type="GO" id="GO:0008270">
    <property type="term" value="F:zinc ion binding"/>
    <property type="evidence" value="ECO:0007669"/>
    <property type="project" value="UniProtKB-KW"/>
</dbReference>
<feature type="compositionally biased region" description="Polar residues" evidence="2">
    <location>
        <begin position="653"/>
        <end position="662"/>
    </location>
</feature>
<feature type="compositionally biased region" description="Polar residues" evidence="2">
    <location>
        <begin position="564"/>
        <end position="585"/>
    </location>
</feature>
<feature type="compositionally biased region" description="Low complexity" evidence="2">
    <location>
        <begin position="199"/>
        <end position="218"/>
    </location>
</feature>
<feature type="region of interest" description="Disordered" evidence="2">
    <location>
        <begin position="135"/>
        <end position="262"/>
    </location>
</feature>
<feature type="domain" description="CCHC-type" evidence="3">
    <location>
        <begin position="601"/>
        <end position="616"/>
    </location>
</feature>
<dbReference type="GO" id="GO:0003676">
    <property type="term" value="F:nucleic acid binding"/>
    <property type="evidence" value="ECO:0007669"/>
    <property type="project" value="InterPro"/>
</dbReference>
<accession>A0A6A4G231</accession>
<dbReference type="SMART" id="SM00343">
    <property type="entry name" value="ZnF_C2HC"/>
    <property type="match status" value="2"/>
</dbReference>
<feature type="region of interest" description="Disordered" evidence="2">
    <location>
        <begin position="516"/>
        <end position="586"/>
    </location>
</feature>
<evidence type="ECO:0000256" key="2">
    <source>
        <dbReference type="SAM" id="MobiDB-lite"/>
    </source>
</evidence>
<feature type="compositionally biased region" description="Basic and acidic residues" evidence="2">
    <location>
        <begin position="64"/>
        <end position="79"/>
    </location>
</feature>
<evidence type="ECO:0000259" key="3">
    <source>
        <dbReference type="PROSITE" id="PS50158"/>
    </source>
</evidence>
<dbReference type="EMBL" id="QXFT01000252">
    <property type="protein sequence ID" value="KAE9349462.1"/>
    <property type="molecule type" value="Genomic_DNA"/>
</dbReference>
<comment type="caution">
    <text evidence="5">The sequence shown here is derived from an EMBL/GenBank/DDBJ whole genome shotgun (WGS) entry which is preliminary data.</text>
</comment>
<keyword evidence="1" id="KW-0863">Zinc-finger</keyword>
<feature type="compositionally biased region" description="Low complexity" evidence="2">
    <location>
        <begin position="1"/>
        <end position="10"/>
    </location>
</feature>
<evidence type="ECO:0000313" key="5">
    <source>
        <dbReference type="EMBL" id="KAE9349462.1"/>
    </source>
</evidence>
<evidence type="ECO:0000313" key="6">
    <source>
        <dbReference type="Proteomes" id="UP000429607"/>
    </source>
</evidence>
<feature type="region of interest" description="Disordered" evidence="2">
    <location>
        <begin position="653"/>
        <end position="722"/>
    </location>
</feature>
<dbReference type="InterPro" id="IPR051714">
    <property type="entry name" value="Znf_CCHC_NABP"/>
</dbReference>
<dbReference type="Proteomes" id="UP000429607">
    <property type="component" value="Unassembled WGS sequence"/>
</dbReference>
<reference evidence="5 7" key="1">
    <citation type="submission" date="2018-08" db="EMBL/GenBank/DDBJ databases">
        <title>Genomic investigation of the strawberry pathogen Phytophthora fragariae indicates pathogenicity is determined by transcriptional variation in three key races.</title>
        <authorList>
            <person name="Adams T.M."/>
            <person name="Armitage A.D."/>
            <person name="Sobczyk M.K."/>
            <person name="Bates H.J."/>
            <person name="Dunwell J.M."/>
            <person name="Nellist C.F."/>
            <person name="Harrison R.J."/>
        </authorList>
    </citation>
    <scope>NUCLEOTIDE SEQUENCE [LARGE SCALE GENOMIC DNA]</scope>
    <source>
        <strain evidence="4 6">SCRP249</strain>
        <strain evidence="5 7">SCRP333</strain>
    </source>
</reference>
<evidence type="ECO:0000313" key="7">
    <source>
        <dbReference type="Proteomes" id="UP000434957"/>
    </source>
</evidence>
<keyword evidence="7" id="KW-1185">Reference proteome</keyword>
<dbReference type="PANTHER" id="PTHR23002">
    <property type="entry name" value="ZINC FINGER CCHC DOMAIN CONTAINING PROTEIN"/>
    <property type="match status" value="1"/>
</dbReference>
<feature type="compositionally biased region" description="Acidic residues" evidence="2">
    <location>
        <begin position="189"/>
        <end position="198"/>
    </location>
</feature>
<sequence length="722" mass="77450">MTTTRTGRTTVLEQRPAAQQTNANDDGDDQVGAGLQQASQAAEREEGDPQAARRGESGNVGQDGQREEQRDGVREEPDRQQAMLAAIQQLTMALGTQQTAAVGQDRAREAPSTETATIMAGIQQLAAMVSSLGTAPTVGRDAEPAQLARTGVDSSVIAGRTRSSGPPPNDGDDPSGSDSDGDFHFGADSDGDDGDDDLGAPSSSSSSSSNPSSSSSSSDGEDAGKPRGRPARQEQRRRHGKQPRRQSIKNLELPAYTPSPRTSVSTWIDRMDLALKGARESGQGRWSDRALYFILGNKLMDDAAKWWVDQDRRLNKRKQTWTYLKKALLVRYGSKLDKSAAELRVTMRMLMPGETYADFAAGLRSVVGRNKVSERMLLAQFYRCLDKTTRKLVKQKPVPKVVEEAVAKATEIDDPLDNVAQGMANIGQPWAVAPCSFLMPVAGTTGPLTVIPGISGTGLPTEVPPASVSSMTVIGDDGSGVALFTNPQGVYNPLSGTWDGVPHRYWNGKFWEVKGNGVKQSPTRQQAEPKQPANRKVKRREAVESSGDESDVNPPRKKLKAAVRQTTGTPSTMEVQNNSQSTSGLAKTIGGAPLRKSVGACLICGQEGHWAVACPNKTAQCFACHQPGHFARECPDPAARLRTMRIWRAALNRANTRKTSSGHGRGNPVSCEQQSPVEQDSCSISCGSEGDEKWKSATDKKLSDLSISGKAEWGGARGDHYG</sequence>
<dbReference type="PROSITE" id="PS50158">
    <property type="entry name" value="ZF_CCHC"/>
    <property type="match status" value="2"/>
</dbReference>
<protein>
    <recommendedName>
        <fullName evidence="3">CCHC-type domain-containing protein</fullName>
    </recommendedName>
</protein>
<name>A0A6A4G231_9STRA</name>
<dbReference type="SUPFAM" id="SSF57756">
    <property type="entry name" value="Retrovirus zinc finger-like domains"/>
    <property type="match status" value="1"/>
</dbReference>
<dbReference type="Pfam" id="PF00098">
    <property type="entry name" value="zf-CCHC"/>
    <property type="match status" value="2"/>
</dbReference>
<gene>
    <name evidence="4" type="ORF">PR001_g17242</name>
    <name evidence="5" type="ORF">PR003_g5874</name>
</gene>
<feature type="region of interest" description="Disordered" evidence="2">
    <location>
        <begin position="1"/>
        <end position="79"/>
    </location>
</feature>
<feature type="domain" description="CCHC-type" evidence="3">
    <location>
        <begin position="621"/>
        <end position="636"/>
    </location>
</feature>
<dbReference type="InterPro" id="IPR036875">
    <property type="entry name" value="Znf_CCHC_sf"/>
</dbReference>
<dbReference type="Proteomes" id="UP000434957">
    <property type="component" value="Unassembled WGS sequence"/>
</dbReference>
<dbReference type="InterPro" id="IPR001878">
    <property type="entry name" value="Znf_CCHC"/>
</dbReference>
<feature type="compositionally biased region" description="Basic residues" evidence="2">
    <location>
        <begin position="226"/>
        <end position="247"/>
    </location>
</feature>
<keyword evidence="1" id="KW-0479">Metal-binding</keyword>
<feature type="compositionally biased region" description="Basic and acidic residues" evidence="2">
    <location>
        <begin position="690"/>
        <end position="703"/>
    </location>
</feature>
<dbReference type="EMBL" id="QXFV01001420">
    <property type="protein sequence ID" value="KAE9006306.1"/>
    <property type="molecule type" value="Genomic_DNA"/>
</dbReference>
<evidence type="ECO:0000313" key="4">
    <source>
        <dbReference type="EMBL" id="KAE9006306.1"/>
    </source>
</evidence>
<proteinExistence type="predicted"/>
<organism evidence="5 7">
    <name type="scientific">Phytophthora rubi</name>
    <dbReference type="NCBI Taxonomy" id="129364"/>
    <lineage>
        <taxon>Eukaryota</taxon>
        <taxon>Sar</taxon>
        <taxon>Stramenopiles</taxon>
        <taxon>Oomycota</taxon>
        <taxon>Peronosporomycetes</taxon>
        <taxon>Peronosporales</taxon>
        <taxon>Peronosporaceae</taxon>
        <taxon>Phytophthora</taxon>
    </lineage>
</organism>
<evidence type="ECO:0000256" key="1">
    <source>
        <dbReference type="PROSITE-ProRule" id="PRU00047"/>
    </source>
</evidence>
<keyword evidence="1" id="KW-0862">Zinc</keyword>
<feature type="compositionally biased region" description="Polar residues" evidence="2">
    <location>
        <begin position="670"/>
        <end position="686"/>
    </location>
</feature>
<dbReference type="Gene3D" id="4.10.60.10">
    <property type="entry name" value="Zinc finger, CCHC-type"/>
    <property type="match status" value="2"/>
</dbReference>